<protein>
    <submittedName>
        <fullName evidence="2">Motility accessory factor</fullName>
    </submittedName>
</protein>
<proteinExistence type="predicted"/>
<feature type="domain" description="6-hydroxymethylpterin diphosphokinase MptE-like" evidence="1">
    <location>
        <begin position="203"/>
        <end position="372"/>
    </location>
</feature>
<dbReference type="PANTHER" id="PTHR41786">
    <property type="entry name" value="MOTILITY ACCESSORY FACTOR MAF"/>
    <property type="match status" value="1"/>
</dbReference>
<dbReference type="EMBL" id="UOGB01000224">
    <property type="protein sequence ID" value="VAX22015.1"/>
    <property type="molecule type" value="Genomic_DNA"/>
</dbReference>
<reference evidence="2" key="1">
    <citation type="submission" date="2018-06" db="EMBL/GenBank/DDBJ databases">
        <authorList>
            <person name="Zhirakovskaya E."/>
        </authorList>
    </citation>
    <scope>NUCLEOTIDE SEQUENCE</scope>
</reference>
<evidence type="ECO:0000313" key="2">
    <source>
        <dbReference type="EMBL" id="VAX22015.1"/>
    </source>
</evidence>
<sequence>MDLFNKNLTVLKEQDQELADHIASLSSSSRVAIEKEPDGRATLRVNAPDEAGSIKLPDLGWPLLDSISEEISASLMVVVLGFGSGRMLSEIVSRTSSQTFILLIEPDADLFAAALHEMDLTSIIGLERVSLSVGEKPHTATLVRAEQQFTVFTLRNFTVVENPWSAPLYSAYFDEVKDKLAQLKKMGSQNVLTLSSLGWQWKENIFENLPDIISSPSISSFFGKFSGVPAVIVAAGPSLSKNMMKLIPAKGKCLIISVDTAVRPLLGCGVEPDIVVSIDSQMENHLHLKGICLPKALYALNPVVYPEIVREHSGLKAFMSYPEPVFEWIEELIGQRGDVRAGGSVATSAFDLAVKLGCSPIIFVGQDLAYTGGKTHAAGTNQDMLGRSLLAEMEQSGDYGEDGSENYFERASIFGAPARSAVKMEAWRHWFELIIAHEQVIVFNATEGGIPVAGAQNISLNEACALHLNATGPIPSFDDFNVVGAKNPQASLSAVDNAISKARDEARMIKSMCARAMQTVKHILAETETAGPAGNKISSQIGKLNRLSREILEFKLFMRLNRWNIEHILDKVDETGRIDTSSNDDKEAYVTIESYRILFSEIYEIANDFEKITTKAVKSIKKLIEV</sequence>
<evidence type="ECO:0000259" key="1">
    <source>
        <dbReference type="Pfam" id="PF01973"/>
    </source>
</evidence>
<dbReference type="InterPro" id="IPR002826">
    <property type="entry name" value="MptE-like"/>
</dbReference>
<organism evidence="2">
    <name type="scientific">hydrothermal vent metagenome</name>
    <dbReference type="NCBI Taxonomy" id="652676"/>
    <lineage>
        <taxon>unclassified sequences</taxon>
        <taxon>metagenomes</taxon>
        <taxon>ecological metagenomes</taxon>
    </lineage>
</organism>
<dbReference type="PANTHER" id="PTHR41786:SF1">
    <property type="entry name" value="6-HYDROXYMETHYLPTERIN DIPHOSPHOKINASE MPTE-LIKE DOMAIN-CONTAINING PROTEIN"/>
    <property type="match status" value="1"/>
</dbReference>
<dbReference type="Pfam" id="PF01973">
    <property type="entry name" value="MptE-like"/>
    <property type="match status" value="1"/>
</dbReference>
<gene>
    <name evidence="2" type="ORF">MNBD_NITROSPINAE03-1202</name>
</gene>
<name>A0A3B1CSI4_9ZZZZ</name>
<dbReference type="AlphaFoldDB" id="A0A3B1CSI4"/>
<accession>A0A3B1CSI4</accession>